<feature type="region of interest" description="Disordered" evidence="1">
    <location>
        <begin position="139"/>
        <end position="162"/>
    </location>
</feature>
<evidence type="ECO:0000313" key="2">
    <source>
        <dbReference type="EMBL" id="KAL3315099.1"/>
    </source>
</evidence>
<organism evidence="2 3">
    <name type="scientific">Cichlidogyrus casuarinus</name>
    <dbReference type="NCBI Taxonomy" id="1844966"/>
    <lineage>
        <taxon>Eukaryota</taxon>
        <taxon>Metazoa</taxon>
        <taxon>Spiralia</taxon>
        <taxon>Lophotrochozoa</taxon>
        <taxon>Platyhelminthes</taxon>
        <taxon>Monogenea</taxon>
        <taxon>Monopisthocotylea</taxon>
        <taxon>Dactylogyridea</taxon>
        <taxon>Ancyrocephalidae</taxon>
        <taxon>Cichlidogyrus</taxon>
    </lineage>
</organism>
<comment type="caution">
    <text evidence="2">The sequence shown here is derived from an EMBL/GenBank/DDBJ whole genome shotgun (WGS) entry which is preliminary data.</text>
</comment>
<protein>
    <submittedName>
        <fullName evidence="2">Uncharacterized protein</fullName>
    </submittedName>
</protein>
<name>A0ABD2Q6A2_9PLAT</name>
<proteinExistence type="predicted"/>
<evidence type="ECO:0000256" key="1">
    <source>
        <dbReference type="SAM" id="MobiDB-lite"/>
    </source>
</evidence>
<keyword evidence="3" id="KW-1185">Reference proteome</keyword>
<dbReference type="Proteomes" id="UP001626550">
    <property type="component" value="Unassembled WGS sequence"/>
</dbReference>
<sequence length="322" mass="36234">MDPGKCERGEAEQTHEGGLARAGKECTCGSVHVKAEAKSNNGFALRSRSPVHARTVFVFLQKIGAFLIRESFEQEFLLPSNVDIHRVTWCLEAQSDRPIVKSHVSFPQEDSTDSESALIGRAPPQRKQSLSDHNQLIVHAPFANPSTRSKLPRRNKSSSQPEIRLLEMDENEYGTVSVSQVQSPTNQNWDGDQVRSIPVTTMGVSRKQSEKFSLPLKMSEQPAEYNLTDTGCELTETLDPDVDPTSIRVHVKKSRGQIWLTFAREIIQEQVAYEMSETPDPQLFKVRTTSRREFKLNPEKFNLRGTTARVTSGKIIINVPYL</sequence>
<reference evidence="2 3" key="1">
    <citation type="submission" date="2024-11" db="EMBL/GenBank/DDBJ databases">
        <title>Adaptive evolution of stress response genes in parasites aligns with host niche diversity.</title>
        <authorList>
            <person name="Hahn C."/>
            <person name="Resl P."/>
        </authorList>
    </citation>
    <scope>NUCLEOTIDE SEQUENCE [LARGE SCALE GENOMIC DNA]</scope>
    <source>
        <strain evidence="2">EGGRZ-B1_66</strain>
        <tissue evidence="2">Body</tissue>
    </source>
</reference>
<dbReference type="EMBL" id="JBJKFK010000826">
    <property type="protein sequence ID" value="KAL3315099.1"/>
    <property type="molecule type" value="Genomic_DNA"/>
</dbReference>
<evidence type="ECO:0000313" key="3">
    <source>
        <dbReference type="Proteomes" id="UP001626550"/>
    </source>
</evidence>
<gene>
    <name evidence="2" type="ORF">Ciccas_006266</name>
</gene>
<dbReference type="AlphaFoldDB" id="A0ABD2Q6A2"/>
<accession>A0ABD2Q6A2</accession>